<proteinExistence type="predicted"/>
<dbReference type="Proteomes" id="UP000284531">
    <property type="component" value="Unassembled WGS sequence"/>
</dbReference>
<sequence length="89" mass="10068">MKTNTIFYTLLIALISLTLFSCDNSDDLDLRENDYESFDNVDISTAPYESINVLDDSIVYTCDVEHDQNLDSLENKTVNSSNDSVLFSN</sequence>
<reference evidence="2 3" key="1">
    <citation type="submission" date="2018-09" db="EMBL/GenBank/DDBJ databases">
        <title>Genomic Encyclopedia of Archaeal and Bacterial Type Strains, Phase II (KMG-II): from individual species to whole genera.</title>
        <authorList>
            <person name="Goeker M."/>
        </authorList>
    </citation>
    <scope>NUCLEOTIDE SEQUENCE [LARGE SCALE GENOMIC DNA]</scope>
    <source>
        <strain evidence="2 3">DSM 21950</strain>
    </source>
</reference>
<dbReference type="EMBL" id="RAPQ01000008">
    <property type="protein sequence ID" value="RKE03418.1"/>
    <property type="molecule type" value="Genomic_DNA"/>
</dbReference>
<evidence type="ECO:0000256" key="1">
    <source>
        <dbReference type="SAM" id="SignalP"/>
    </source>
</evidence>
<feature type="chain" id="PRO_5019485518" description="Secreted protein" evidence="1">
    <location>
        <begin position="22"/>
        <end position="89"/>
    </location>
</feature>
<evidence type="ECO:0000313" key="3">
    <source>
        <dbReference type="Proteomes" id="UP000284531"/>
    </source>
</evidence>
<keyword evidence="3" id="KW-1185">Reference proteome</keyword>
<dbReference type="PROSITE" id="PS51257">
    <property type="entry name" value="PROKAR_LIPOPROTEIN"/>
    <property type="match status" value="1"/>
</dbReference>
<accession>A0A419X6P1</accession>
<gene>
    <name evidence="2" type="ORF">BXY64_0422</name>
</gene>
<keyword evidence="1" id="KW-0732">Signal</keyword>
<protein>
    <recommendedName>
        <fullName evidence="4">Secreted protein</fullName>
    </recommendedName>
</protein>
<feature type="signal peptide" evidence="1">
    <location>
        <begin position="1"/>
        <end position="21"/>
    </location>
</feature>
<evidence type="ECO:0008006" key="4">
    <source>
        <dbReference type="Google" id="ProtNLM"/>
    </source>
</evidence>
<name>A0A419X6P1_9BACT</name>
<organism evidence="2 3">
    <name type="scientific">Marinifilum flexuosum</name>
    <dbReference type="NCBI Taxonomy" id="1117708"/>
    <lineage>
        <taxon>Bacteria</taxon>
        <taxon>Pseudomonadati</taxon>
        <taxon>Bacteroidota</taxon>
        <taxon>Bacteroidia</taxon>
        <taxon>Marinilabiliales</taxon>
        <taxon>Marinifilaceae</taxon>
    </lineage>
</organism>
<comment type="caution">
    <text evidence="2">The sequence shown here is derived from an EMBL/GenBank/DDBJ whole genome shotgun (WGS) entry which is preliminary data.</text>
</comment>
<dbReference type="AlphaFoldDB" id="A0A419X6P1"/>
<dbReference type="RefSeq" id="WP_120238312.1">
    <property type="nucleotide sequence ID" value="NZ_CANNEC010000014.1"/>
</dbReference>
<evidence type="ECO:0000313" key="2">
    <source>
        <dbReference type="EMBL" id="RKE03418.1"/>
    </source>
</evidence>
<dbReference type="OrthoDB" id="1521787at2"/>